<gene>
    <name evidence="1" type="ORF">L6452_20216</name>
</gene>
<keyword evidence="2" id="KW-1185">Reference proteome</keyword>
<organism evidence="1 2">
    <name type="scientific">Arctium lappa</name>
    <name type="common">Greater burdock</name>
    <name type="synonym">Lappa major</name>
    <dbReference type="NCBI Taxonomy" id="4217"/>
    <lineage>
        <taxon>Eukaryota</taxon>
        <taxon>Viridiplantae</taxon>
        <taxon>Streptophyta</taxon>
        <taxon>Embryophyta</taxon>
        <taxon>Tracheophyta</taxon>
        <taxon>Spermatophyta</taxon>
        <taxon>Magnoliopsida</taxon>
        <taxon>eudicotyledons</taxon>
        <taxon>Gunneridae</taxon>
        <taxon>Pentapetalae</taxon>
        <taxon>asterids</taxon>
        <taxon>campanulids</taxon>
        <taxon>Asterales</taxon>
        <taxon>Asteraceae</taxon>
        <taxon>Carduoideae</taxon>
        <taxon>Cardueae</taxon>
        <taxon>Arctiinae</taxon>
        <taxon>Arctium</taxon>
    </lineage>
</organism>
<proteinExistence type="predicted"/>
<protein>
    <submittedName>
        <fullName evidence="1">Uncharacterized protein</fullName>
    </submittedName>
</protein>
<reference evidence="1 2" key="2">
    <citation type="journal article" date="2022" name="Mol. Ecol. Resour.">
        <title>The genomes of chicory, endive, great burdock and yacon provide insights into Asteraceae paleo-polyploidization history and plant inulin production.</title>
        <authorList>
            <person name="Fan W."/>
            <person name="Wang S."/>
            <person name="Wang H."/>
            <person name="Wang A."/>
            <person name="Jiang F."/>
            <person name="Liu H."/>
            <person name="Zhao H."/>
            <person name="Xu D."/>
            <person name="Zhang Y."/>
        </authorList>
    </citation>
    <scope>NUCLEOTIDE SEQUENCE [LARGE SCALE GENOMIC DNA]</scope>
    <source>
        <strain evidence="2">cv. Niubang</strain>
    </source>
</reference>
<name>A0ACB9BBL8_ARCLA</name>
<comment type="caution">
    <text evidence="1">The sequence shown here is derived from an EMBL/GenBank/DDBJ whole genome shotgun (WGS) entry which is preliminary data.</text>
</comment>
<reference evidence="2" key="1">
    <citation type="journal article" date="2022" name="Mol. Ecol. Resour.">
        <title>The genomes of chicory, endive, great burdock and yacon provide insights into Asteraceae palaeo-polyploidization history and plant inulin production.</title>
        <authorList>
            <person name="Fan W."/>
            <person name="Wang S."/>
            <person name="Wang H."/>
            <person name="Wang A."/>
            <person name="Jiang F."/>
            <person name="Liu H."/>
            <person name="Zhao H."/>
            <person name="Xu D."/>
            <person name="Zhang Y."/>
        </authorList>
    </citation>
    <scope>NUCLEOTIDE SEQUENCE [LARGE SCALE GENOMIC DNA]</scope>
    <source>
        <strain evidence="2">cv. Niubang</strain>
    </source>
</reference>
<evidence type="ECO:0000313" key="1">
    <source>
        <dbReference type="EMBL" id="KAI3719319.1"/>
    </source>
</evidence>
<dbReference type="Proteomes" id="UP001055879">
    <property type="component" value="Linkage Group LG06"/>
</dbReference>
<dbReference type="EMBL" id="CM042052">
    <property type="protein sequence ID" value="KAI3719319.1"/>
    <property type="molecule type" value="Genomic_DNA"/>
</dbReference>
<evidence type="ECO:0000313" key="2">
    <source>
        <dbReference type="Proteomes" id="UP001055879"/>
    </source>
</evidence>
<sequence length="80" mass="8945">MDAATVSLALLPSLDTKEKHPNIDLIKDENQFTGFLSLLPISILKEPPTAPLSVRLVLISAIYLYKTLQNRIQIALHKSY</sequence>
<accession>A0ACB9BBL8</accession>